<dbReference type="AlphaFoldDB" id="A0A0C2MUG1"/>
<accession>A0A0C2MUG1</accession>
<proteinExistence type="predicted"/>
<reference evidence="1 2" key="1">
    <citation type="journal article" date="2014" name="Genome Biol. Evol.">
        <title>The genome of the myxosporean Thelohanellus kitauei shows adaptations to nutrient acquisition within its fish host.</title>
        <authorList>
            <person name="Yang Y."/>
            <person name="Xiong J."/>
            <person name="Zhou Z."/>
            <person name="Huo F."/>
            <person name="Miao W."/>
            <person name="Ran C."/>
            <person name="Liu Y."/>
            <person name="Zhang J."/>
            <person name="Feng J."/>
            <person name="Wang M."/>
            <person name="Wang M."/>
            <person name="Wang L."/>
            <person name="Yao B."/>
        </authorList>
    </citation>
    <scope>NUCLEOTIDE SEQUENCE [LARGE SCALE GENOMIC DNA]</scope>
    <source>
        <strain evidence="1">Wuqing</strain>
    </source>
</reference>
<keyword evidence="2" id="KW-1185">Reference proteome</keyword>
<evidence type="ECO:0000313" key="1">
    <source>
        <dbReference type="EMBL" id="KII65317.1"/>
    </source>
</evidence>
<name>A0A0C2MUG1_THEKT</name>
<comment type="caution">
    <text evidence="1">The sequence shown here is derived from an EMBL/GenBank/DDBJ whole genome shotgun (WGS) entry which is preliminary data.</text>
</comment>
<sequence length="219" mass="26017">MQNKNQIYSKVGNVLTSQMDLSFSHSMSDFELASINSFKNYFPRCNISCCFFHFKQNIWRKIQSFGLATAYTSEETTRNYLKLIPSLAFCPESHVITYFEHTEDHFNQENVIEEFRPLLNYFEDNYIGRFGRLSRADPIFPISYWNQYNRVIENLPRTNNNLEGWHNGFNMLVNCSHPHIFQFLSSLKDEQSLIDVKIDNLLFVSVPHFHIYLPQMQWN</sequence>
<evidence type="ECO:0008006" key="3">
    <source>
        <dbReference type="Google" id="ProtNLM"/>
    </source>
</evidence>
<dbReference type="OrthoDB" id="10051448at2759"/>
<gene>
    <name evidence="1" type="ORF">RF11_02737</name>
</gene>
<dbReference type="OMA" id="RCNISCC"/>
<dbReference type="Proteomes" id="UP000031668">
    <property type="component" value="Unassembled WGS sequence"/>
</dbReference>
<dbReference type="EMBL" id="JWZT01003910">
    <property type="protein sequence ID" value="KII65317.1"/>
    <property type="molecule type" value="Genomic_DNA"/>
</dbReference>
<evidence type="ECO:0000313" key="2">
    <source>
        <dbReference type="Proteomes" id="UP000031668"/>
    </source>
</evidence>
<protein>
    <recommendedName>
        <fullName evidence="3">MULE transposase domain-containing protein</fullName>
    </recommendedName>
</protein>
<organism evidence="1 2">
    <name type="scientific">Thelohanellus kitauei</name>
    <name type="common">Myxosporean</name>
    <dbReference type="NCBI Taxonomy" id="669202"/>
    <lineage>
        <taxon>Eukaryota</taxon>
        <taxon>Metazoa</taxon>
        <taxon>Cnidaria</taxon>
        <taxon>Myxozoa</taxon>
        <taxon>Myxosporea</taxon>
        <taxon>Bivalvulida</taxon>
        <taxon>Platysporina</taxon>
        <taxon>Myxobolidae</taxon>
        <taxon>Thelohanellus</taxon>
    </lineage>
</organism>